<organism evidence="2">
    <name type="scientific">Aspergillus flavus</name>
    <dbReference type="NCBI Taxonomy" id="5059"/>
    <lineage>
        <taxon>Eukaryota</taxon>
        <taxon>Fungi</taxon>
        <taxon>Dikarya</taxon>
        <taxon>Ascomycota</taxon>
        <taxon>Pezizomycotina</taxon>
        <taxon>Eurotiomycetes</taxon>
        <taxon>Eurotiomycetidae</taxon>
        <taxon>Eurotiales</taxon>
        <taxon>Aspergillaceae</taxon>
        <taxon>Aspergillus</taxon>
        <taxon>Aspergillus subgen. Circumdati</taxon>
    </lineage>
</organism>
<dbReference type="EMBL" id="ML734593">
    <property type="protein sequence ID" value="KAB8247045.1"/>
    <property type="molecule type" value="Genomic_DNA"/>
</dbReference>
<keyword evidence="1" id="KW-0472">Membrane</keyword>
<keyword evidence="1" id="KW-1133">Transmembrane helix</keyword>
<protein>
    <submittedName>
        <fullName evidence="2">Uncharacterized protein</fullName>
    </submittedName>
</protein>
<evidence type="ECO:0000256" key="1">
    <source>
        <dbReference type="SAM" id="Phobius"/>
    </source>
</evidence>
<evidence type="ECO:0000313" key="2">
    <source>
        <dbReference type="EMBL" id="KAB8247045.1"/>
    </source>
</evidence>
<dbReference type="AlphaFoldDB" id="A0A5N6GYP7"/>
<gene>
    <name evidence="2" type="ORF">BDV35DRAFT_207456</name>
</gene>
<proteinExistence type="predicted"/>
<dbReference type="Proteomes" id="UP000325434">
    <property type="component" value="Unassembled WGS sequence"/>
</dbReference>
<reference evidence="2" key="1">
    <citation type="submission" date="2019-04" db="EMBL/GenBank/DDBJ databases">
        <title>Friends and foes A comparative genomics study of 23 Aspergillus species from section Flavi.</title>
        <authorList>
            <consortium name="DOE Joint Genome Institute"/>
            <person name="Kjaerbolling I."/>
            <person name="Vesth T."/>
            <person name="Frisvad J.C."/>
            <person name="Nybo J.L."/>
            <person name="Theobald S."/>
            <person name="Kildgaard S."/>
            <person name="Isbrandt T."/>
            <person name="Kuo A."/>
            <person name="Sato A."/>
            <person name="Lyhne E.K."/>
            <person name="Kogle M.E."/>
            <person name="Wiebenga A."/>
            <person name="Kun R.S."/>
            <person name="Lubbers R.J."/>
            <person name="Makela M.R."/>
            <person name="Barry K."/>
            <person name="Chovatia M."/>
            <person name="Clum A."/>
            <person name="Daum C."/>
            <person name="Haridas S."/>
            <person name="He G."/>
            <person name="LaButti K."/>
            <person name="Lipzen A."/>
            <person name="Mondo S."/>
            <person name="Riley R."/>
            <person name="Salamov A."/>
            <person name="Simmons B.A."/>
            <person name="Magnuson J.K."/>
            <person name="Henrissat B."/>
            <person name="Mortensen U.H."/>
            <person name="Larsen T.O."/>
            <person name="Devries R.P."/>
            <person name="Grigoriev I.V."/>
            <person name="Machida M."/>
            <person name="Baker S.E."/>
            <person name="Andersen M.R."/>
        </authorList>
    </citation>
    <scope>NUCLEOTIDE SEQUENCE [LARGE SCALE GENOMIC DNA]</scope>
    <source>
        <strain evidence="2">CBS 121.62</strain>
    </source>
</reference>
<keyword evidence="1" id="KW-0812">Transmembrane</keyword>
<sequence length="132" mass="15116">MNTVEERYRKSHGGRLYPSEISDVILWMPKLCLGGYSGVTLQRSRGWRKRRSCVLFSIFLFVFLCSAACPNPLLDPDTIVVESQNTLPIRISHRRKEGPQIHHGANIPLPFDRRQGDVVSCYPYSIANTRRV</sequence>
<feature type="transmembrane region" description="Helical" evidence="1">
    <location>
        <begin position="53"/>
        <end position="74"/>
    </location>
</feature>
<name>A0A5N6GYP7_ASPFL</name>
<accession>A0A5N6GYP7</accession>